<organism evidence="2 3">
    <name type="scientific">Rubus argutus</name>
    <name type="common">Southern blackberry</name>
    <dbReference type="NCBI Taxonomy" id="59490"/>
    <lineage>
        <taxon>Eukaryota</taxon>
        <taxon>Viridiplantae</taxon>
        <taxon>Streptophyta</taxon>
        <taxon>Embryophyta</taxon>
        <taxon>Tracheophyta</taxon>
        <taxon>Spermatophyta</taxon>
        <taxon>Magnoliopsida</taxon>
        <taxon>eudicotyledons</taxon>
        <taxon>Gunneridae</taxon>
        <taxon>Pentapetalae</taxon>
        <taxon>rosids</taxon>
        <taxon>fabids</taxon>
        <taxon>Rosales</taxon>
        <taxon>Rosaceae</taxon>
        <taxon>Rosoideae</taxon>
        <taxon>Rosoideae incertae sedis</taxon>
        <taxon>Rubus</taxon>
    </lineage>
</organism>
<feature type="compositionally biased region" description="Polar residues" evidence="1">
    <location>
        <begin position="1"/>
        <end position="12"/>
    </location>
</feature>
<feature type="region of interest" description="Disordered" evidence="1">
    <location>
        <begin position="1"/>
        <end position="28"/>
    </location>
</feature>
<dbReference type="EMBL" id="JBEDUW010000006">
    <property type="protein sequence ID" value="KAK9922101.1"/>
    <property type="molecule type" value="Genomic_DNA"/>
</dbReference>
<gene>
    <name evidence="2" type="ORF">M0R45_030582</name>
</gene>
<evidence type="ECO:0000313" key="2">
    <source>
        <dbReference type="EMBL" id="KAK9922101.1"/>
    </source>
</evidence>
<accession>A0AAW1WE05</accession>
<reference evidence="2 3" key="1">
    <citation type="journal article" date="2023" name="G3 (Bethesda)">
        <title>A chromosome-length genome assembly and annotation of blackberry (Rubus argutus, cv. 'Hillquist').</title>
        <authorList>
            <person name="Bruna T."/>
            <person name="Aryal R."/>
            <person name="Dudchenko O."/>
            <person name="Sargent D.J."/>
            <person name="Mead D."/>
            <person name="Buti M."/>
            <person name="Cavallini A."/>
            <person name="Hytonen T."/>
            <person name="Andres J."/>
            <person name="Pham M."/>
            <person name="Weisz D."/>
            <person name="Mascagni F."/>
            <person name="Usai G."/>
            <person name="Natali L."/>
            <person name="Bassil N."/>
            <person name="Fernandez G.E."/>
            <person name="Lomsadze A."/>
            <person name="Armour M."/>
            <person name="Olukolu B."/>
            <person name="Poorten T."/>
            <person name="Britton C."/>
            <person name="Davik J."/>
            <person name="Ashrafi H."/>
            <person name="Aiden E.L."/>
            <person name="Borodovsky M."/>
            <person name="Worthington M."/>
        </authorList>
    </citation>
    <scope>NUCLEOTIDE SEQUENCE [LARGE SCALE GENOMIC DNA]</scope>
    <source>
        <strain evidence="2">PI 553951</strain>
    </source>
</reference>
<name>A0AAW1WE05_RUBAR</name>
<dbReference type="AlphaFoldDB" id="A0AAW1WE05"/>
<comment type="caution">
    <text evidence="2">The sequence shown here is derived from an EMBL/GenBank/DDBJ whole genome shotgun (WGS) entry which is preliminary data.</text>
</comment>
<evidence type="ECO:0000313" key="3">
    <source>
        <dbReference type="Proteomes" id="UP001457282"/>
    </source>
</evidence>
<dbReference type="Proteomes" id="UP001457282">
    <property type="component" value="Unassembled WGS sequence"/>
</dbReference>
<proteinExistence type="predicted"/>
<protein>
    <submittedName>
        <fullName evidence="2">Uncharacterized protein</fullName>
    </submittedName>
</protein>
<evidence type="ECO:0000256" key="1">
    <source>
        <dbReference type="SAM" id="MobiDB-lite"/>
    </source>
</evidence>
<sequence>MTSNSGNLQVASTGGKVMPLGVQPSRAQGRRSLKSCNLDQGFGSATKSLFSVKGFSAQAFAAIPKIGQQAEKESTIEPMASLSQLCGSRRSATVLLIQPGKKAKMVEDLDASKGLELVVMPQLALADSNGRIIISPAKKKKGRPLGAKNKIKGANSLATALADRPKFKGRKLMNDAVVEGSANSLT</sequence>
<keyword evidence="3" id="KW-1185">Reference proteome</keyword>